<evidence type="ECO:0000313" key="1">
    <source>
        <dbReference type="EMBL" id="MBU5673733.1"/>
    </source>
</evidence>
<protein>
    <submittedName>
        <fullName evidence="1">YheC/YheD family protein</fullName>
    </submittedName>
</protein>
<proteinExistence type="predicted"/>
<comment type="caution">
    <text evidence="1">The sequence shown here is derived from an EMBL/GenBank/DDBJ whole genome shotgun (WGS) entry which is preliminary data.</text>
</comment>
<evidence type="ECO:0000313" key="2">
    <source>
        <dbReference type="Proteomes" id="UP000743001"/>
    </source>
</evidence>
<gene>
    <name evidence="1" type="ORF">KQJ23_18015</name>
</gene>
<dbReference type="Pfam" id="PF14398">
    <property type="entry name" value="ATPgrasp_YheCD"/>
    <property type="match status" value="1"/>
</dbReference>
<accession>A0ABS6FU15</accession>
<organism evidence="1 2">
    <name type="scientific">Paenibacillus brevis</name>
    <dbReference type="NCBI Taxonomy" id="2841508"/>
    <lineage>
        <taxon>Bacteria</taxon>
        <taxon>Bacillati</taxon>
        <taxon>Bacillota</taxon>
        <taxon>Bacilli</taxon>
        <taxon>Bacillales</taxon>
        <taxon>Paenibacillaceae</taxon>
        <taxon>Paenibacillus</taxon>
    </lineage>
</organism>
<name>A0ABS6FU15_9BACL</name>
<keyword evidence="2" id="KW-1185">Reference proteome</keyword>
<sequence>MILELAIQRIQSKWEKTLLLNQRGSLRPYLPDTRKYTYNHLQDMVELYGLVFMKPDRGTYGNGVMSVEPWKDELDPDNPLRYKLRFGIESIYFTTLEEAHQSIQSRIGQQTYLIQKGIHMLTYRRRKFDLRALVQRTPSKKWETTGFIGRVAAEQKIITNYHGGGMIKPIEELLGPYLEPYQFSLLYKEMKTIGVRTAAQMARKFPNLKEIGLDLAIDEQLRPWILEVNTLPALFPFKYLKDKEIYKKIRRYAVAYGRYKK</sequence>
<dbReference type="InterPro" id="IPR026838">
    <property type="entry name" value="YheC/D"/>
</dbReference>
<dbReference type="Proteomes" id="UP000743001">
    <property type="component" value="Unassembled WGS sequence"/>
</dbReference>
<dbReference type="EMBL" id="JAHLQJ010000016">
    <property type="protein sequence ID" value="MBU5673733.1"/>
    <property type="molecule type" value="Genomic_DNA"/>
</dbReference>
<reference evidence="1 2" key="1">
    <citation type="submission" date="2021-06" db="EMBL/GenBank/DDBJ databases">
        <authorList>
            <person name="Sun Q."/>
            <person name="Li D."/>
        </authorList>
    </citation>
    <scope>NUCLEOTIDE SEQUENCE [LARGE SCALE GENOMIC DNA]</scope>
    <source>
        <strain evidence="1 2">MSJ-6</strain>
    </source>
</reference>